<evidence type="ECO:0000256" key="3">
    <source>
        <dbReference type="ARBA" id="ARBA00022806"/>
    </source>
</evidence>
<proteinExistence type="predicted"/>
<organism evidence="6 7">
    <name type="scientific">Trichoderma breve</name>
    <dbReference type="NCBI Taxonomy" id="2034170"/>
    <lineage>
        <taxon>Eukaryota</taxon>
        <taxon>Fungi</taxon>
        <taxon>Dikarya</taxon>
        <taxon>Ascomycota</taxon>
        <taxon>Pezizomycotina</taxon>
        <taxon>Sordariomycetes</taxon>
        <taxon>Hypocreomycetidae</taxon>
        <taxon>Hypocreales</taxon>
        <taxon>Hypocreaceae</taxon>
        <taxon>Trichoderma</taxon>
    </lineage>
</organism>
<evidence type="ECO:0000256" key="2">
    <source>
        <dbReference type="ARBA" id="ARBA00022801"/>
    </source>
</evidence>
<evidence type="ECO:0000256" key="4">
    <source>
        <dbReference type="ARBA" id="ARBA00022840"/>
    </source>
</evidence>
<reference evidence="6" key="1">
    <citation type="submission" date="2022-09" db="EMBL/GenBank/DDBJ databases">
        <title>Chromosome-level assembly of Trichoderma breve T069, a fungus used in development of biopesticide product.</title>
        <authorList>
            <person name="Lin R."/>
            <person name="Liu T."/>
        </authorList>
    </citation>
    <scope>NUCLEOTIDE SEQUENCE</scope>
    <source>
        <strain evidence="6">T069</strain>
    </source>
</reference>
<name>A0A9W9B997_9HYPO</name>
<dbReference type="InterPro" id="IPR050534">
    <property type="entry name" value="Coronavir_polyprotein_1ab"/>
</dbReference>
<dbReference type="GeneID" id="80870927"/>
<keyword evidence="3" id="KW-0347">Helicase</keyword>
<dbReference type="EMBL" id="JAOPEN010000006">
    <property type="protein sequence ID" value="KAJ4855661.1"/>
    <property type="molecule type" value="Genomic_DNA"/>
</dbReference>
<accession>A0A9W9B997</accession>
<dbReference type="GO" id="GO:0043139">
    <property type="term" value="F:5'-3' DNA helicase activity"/>
    <property type="evidence" value="ECO:0007669"/>
    <property type="project" value="TreeGrafter"/>
</dbReference>
<dbReference type="PANTHER" id="PTHR43788">
    <property type="entry name" value="DNA2/NAM7 HELICASE FAMILY MEMBER"/>
    <property type="match status" value="1"/>
</dbReference>
<protein>
    <submittedName>
        <fullName evidence="6">AAA domain-containing protein</fullName>
    </submittedName>
</protein>
<keyword evidence="1" id="KW-0547">Nucleotide-binding</keyword>
<dbReference type="RefSeq" id="XP_056024717.1">
    <property type="nucleotide sequence ID" value="XM_056176239.1"/>
</dbReference>
<dbReference type="SUPFAM" id="SSF52540">
    <property type="entry name" value="P-loop containing nucleoside triphosphate hydrolases"/>
    <property type="match status" value="1"/>
</dbReference>
<dbReference type="InterPro" id="IPR041679">
    <property type="entry name" value="DNA2/NAM7-like_C"/>
</dbReference>
<dbReference type="InterPro" id="IPR027417">
    <property type="entry name" value="P-loop_NTPase"/>
</dbReference>
<keyword evidence="7" id="KW-1185">Reference proteome</keyword>
<sequence>MAKGLFDTCHREVYSDVPFLYGSQGALVNHASGVNLEKHLKGRFPRLTAAAAGTLSEVFIHCEGAQTIVDPVTHSKKNPDQVANALDFLTDMVKTTRISAADIAIITPYAANVELISRRRTRAEHEVLSAIPPAATVDSFQGQEADIMIHYSGLFRVGIYQFTPFNPYSRQNGLFTAREGVIACCERIRQCVTACSAAELQADPRLREELKTAEAKVGLQAQTELLQLVKSSLSVTKALWETFPVGPEDADTQRRFEVDRTVSISRAGKLTGAENPNGKSRLIAGRSLYGMGH</sequence>
<dbReference type="Gene3D" id="3.40.50.300">
    <property type="entry name" value="P-loop containing nucleotide triphosphate hydrolases"/>
    <property type="match status" value="1"/>
</dbReference>
<evidence type="ECO:0000313" key="6">
    <source>
        <dbReference type="EMBL" id="KAJ4855661.1"/>
    </source>
</evidence>
<dbReference type="GO" id="GO:0016787">
    <property type="term" value="F:hydrolase activity"/>
    <property type="evidence" value="ECO:0007669"/>
    <property type="project" value="UniProtKB-KW"/>
</dbReference>
<dbReference type="PANTHER" id="PTHR43788:SF8">
    <property type="entry name" value="DNA-BINDING PROTEIN SMUBP-2"/>
    <property type="match status" value="1"/>
</dbReference>
<dbReference type="GO" id="GO:0005524">
    <property type="term" value="F:ATP binding"/>
    <property type="evidence" value="ECO:0007669"/>
    <property type="project" value="UniProtKB-KW"/>
</dbReference>
<gene>
    <name evidence="6" type="ORF">T069G_09029</name>
</gene>
<keyword evidence="4" id="KW-0067">ATP-binding</keyword>
<dbReference type="AlphaFoldDB" id="A0A9W9B997"/>
<evidence type="ECO:0000313" key="7">
    <source>
        <dbReference type="Proteomes" id="UP001140511"/>
    </source>
</evidence>
<evidence type="ECO:0000259" key="5">
    <source>
        <dbReference type="Pfam" id="PF13087"/>
    </source>
</evidence>
<comment type="caution">
    <text evidence="6">The sequence shown here is derived from an EMBL/GenBank/DDBJ whole genome shotgun (WGS) entry which is preliminary data.</text>
</comment>
<evidence type="ECO:0000256" key="1">
    <source>
        <dbReference type="ARBA" id="ARBA00022741"/>
    </source>
</evidence>
<dbReference type="Proteomes" id="UP001140511">
    <property type="component" value="Unassembled WGS sequence"/>
</dbReference>
<feature type="domain" description="DNA2/NAM7 helicase-like C-terminal" evidence="5">
    <location>
        <begin position="56"/>
        <end position="149"/>
    </location>
</feature>
<keyword evidence="2" id="KW-0378">Hydrolase</keyword>
<dbReference type="Pfam" id="PF13087">
    <property type="entry name" value="AAA_12"/>
    <property type="match status" value="1"/>
</dbReference>